<dbReference type="EC" id="2.7.13.3" evidence="2"/>
<dbReference type="PANTHER" id="PTHR43065:SF47">
    <property type="match status" value="1"/>
</dbReference>
<feature type="region of interest" description="Disordered" evidence="4">
    <location>
        <begin position="878"/>
        <end position="912"/>
    </location>
</feature>
<keyword evidence="10" id="KW-1185">Reference proteome</keyword>
<dbReference type="NCBIfam" id="TIGR00229">
    <property type="entry name" value="sensory_box"/>
    <property type="match status" value="2"/>
</dbReference>
<keyword evidence="5" id="KW-0472">Membrane</keyword>
<evidence type="ECO:0000256" key="5">
    <source>
        <dbReference type="SAM" id="Phobius"/>
    </source>
</evidence>
<keyword evidence="5" id="KW-0812">Transmembrane</keyword>
<dbReference type="InterPro" id="IPR003661">
    <property type="entry name" value="HisK_dim/P_dom"/>
</dbReference>
<evidence type="ECO:0000256" key="2">
    <source>
        <dbReference type="ARBA" id="ARBA00012438"/>
    </source>
</evidence>
<dbReference type="SMART" id="SM00387">
    <property type="entry name" value="HATPase_c"/>
    <property type="match status" value="1"/>
</dbReference>
<organism evidence="9 10">
    <name type="scientific">Thauera sedimentorum</name>
    <dbReference type="NCBI Taxonomy" id="2767595"/>
    <lineage>
        <taxon>Bacteria</taxon>
        <taxon>Pseudomonadati</taxon>
        <taxon>Pseudomonadota</taxon>
        <taxon>Betaproteobacteria</taxon>
        <taxon>Rhodocyclales</taxon>
        <taxon>Zoogloeaceae</taxon>
        <taxon>Thauera</taxon>
    </lineage>
</organism>
<feature type="domain" description="PAC" evidence="8">
    <location>
        <begin position="561"/>
        <end position="612"/>
    </location>
</feature>
<feature type="domain" description="PAS" evidence="7">
    <location>
        <begin position="484"/>
        <end position="558"/>
    </location>
</feature>
<sequence length="912" mass="99215">MRPQPLARLLFLRSLLVATATFAVVYPMVIYWLMPQATREIEQRQIQLGNAIVGQVQAHLAGPAFALEGISRALVAERGLAPQYVYALLDGFLEQPGSFSSLYLVDRSGRVVAVGLPPARRGLRADLLGLDLSAHPLWRTARESTETHWTDTFLSTVDGGFTVAAARRAGAFTLIGELAFDPLVGRLKAVSADGDLRTLLLDRRGRALADSHDELRARLQDFGNHDFVRSPQSFADQVVRFGFEGEAMLGTVARVPDLGWRVLVMRSEASAYRPARTASLILLGGLAAAVGIGLLGAAVQARYFGRQFARLSAFAGEVGEGRYGLAWTPARVSEINDLAVAVERMGETVQGREAALAASRAAYREMVESTTELVVRLDAGWNVTYANPAACRLLGVSEAEMIGQPMGRWLCFDDERWQHELFGRLSAGAESVAFECPMVDAAGKTHHVAWTLVVAHDEGGVRRYGAIGRDITDRWQAGEALARSEARLRATLDSATTVAIQWYDAAGRVLYWNPGSALLYGYGAEEALGRTLEALGVLPADRMRAFRDMLARLDVDGGTEAPVELPVRNRAGETRHILMTAFSIPAREGGRYFVCMDIDISERREAGERLRELNETLELRVAERTAALERSNSELAAALDHLRMTQDELLRAEKLAALGALVAGVAHELSTPLGNGLMAANTVADHTRALRRELEGGLKRSSLEQYLGDTEAGTAIIERNLQRAAELVASFRQVAVDQASSQRRQFALGEVVDELALTLRPSFKRQPWKLETDVEPGLLLDSYPGPLGQVLTNLVNNAIVHGFAGRDSGTVTVRGRADGEDAVLIEVCDDGRGISAEHRRRIFDPFFTTRLGQGGSGLGLHIVHSLVSNLLGGTVEVDSRPGEGTRMRVRIPRRAPENQDSETADTADQRGG</sequence>
<dbReference type="Pfam" id="PF08448">
    <property type="entry name" value="PAS_4"/>
    <property type="match status" value="2"/>
</dbReference>
<proteinExistence type="predicted"/>
<feature type="transmembrane region" description="Helical" evidence="5">
    <location>
        <begin position="280"/>
        <end position="299"/>
    </location>
</feature>
<accession>A0ABR9BGB8</accession>
<comment type="caution">
    <text evidence="9">The sequence shown here is derived from an EMBL/GenBank/DDBJ whole genome shotgun (WGS) entry which is preliminary data.</text>
</comment>
<dbReference type="InterPro" id="IPR000700">
    <property type="entry name" value="PAS-assoc_C"/>
</dbReference>
<evidence type="ECO:0000256" key="3">
    <source>
        <dbReference type="ARBA" id="ARBA00022553"/>
    </source>
</evidence>
<dbReference type="PROSITE" id="PS50109">
    <property type="entry name" value="HIS_KIN"/>
    <property type="match status" value="1"/>
</dbReference>
<dbReference type="PROSITE" id="PS50113">
    <property type="entry name" value="PAC"/>
    <property type="match status" value="1"/>
</dbReference>
<dbReference type="PANTHER" id="PTHR43065">
    <property type="entry name" value="SENSOR HISTIDINE KINASE"/>
    <property type="match status" value="1"/>
</dbReference>
<evidence type="ECO:0000259" key="6">
    <source>
        <dbReference type="PROSITE" id="PS50109"/>
    </source>
</evidence>
<dbReference type="Gene3D" id="3.30.565.10">
    <property type="entry name" value="Histidine kinase-like ATPase, C-terminal domain"/>
    <property type="match status" value="1"/>
</dbReference>
<dbReference type="RefSeq" id="WP_187719266.1">
    <property type="nucleotide sequence ID" value="NZ_JACTAH010000002.1"/>
</dbReference>
<evidence type="ECO:0000259" key="8">
    <source>
        <dbReference type="PROSITE" id="PS50113"/>
    </source>
</evidence>
<dbReference type="SMART" id="SM00091">
    <property type="entry name" value="PAS"/>
    <property type="match status" value="2"/>
</dbReference>
<evidence type="ECO:0000259" key="7">
    <source>
        <dbReference type="PROSITE" id="PS50112"/>
    </source>
</evidence>
<dbReference type="CDD" id="cd00130">
    <property type="entry name" value="PAS"/>
    <property type="match status" value="2"/>
</dbReference>
<dbReference type="CDD" id="cd00082">
    <property type="entry name" value="HisKA"/>
    <property type="match status" value="1"/>
</dbReference>
<dbReference type="PROSITE" id="PS50112">
    <property type="entry name" value="PAS"/>
    <property type="match status" value="2"/>
</dbReference>
<dbReference type="SUPFAM" id="SSF55874">
    <property type="entry name" value="ATPase domain of HSP90 chaperone/DNA topoisomerase II/histidine kinase"/>
    <property type="match status" value="1"/>
</dbReference>
<dbReference type="Proteomes" id="UP000603602">
    <property type="component" value="Unassembled WGS sequence"/>
</dbReference>
<feature type="domain" description="Histidine kinase" evidence="6">
    <location>
        <begin position="664"/>
        <end position="895"/>
    </location>
</feature>
<gene>
    <name evidence="9" type="ORF">IFO67_16695</name>
</gene>
<evidence type="ECO:0000313" key="9">
    <source>
        <dbReference type="EMBL" id="MBD8504530.1"/>
    </source>
</evidence>
<evidence type="ECO:0000313" key="10">
    <source>
        <dbReference type="Proteomes" id="UP000603602"/>
    </source>
</evidence>
<evidence type="ECO:0000256" key="4">
    <source>
        <dbReference type="SAM" id="MobiDB-lite"/>
    </source>
</evidence>
<evidence type="ECO:0000256" key="1">
    <source>
        <dbReference type="ARBA" id="ARBA00000085"/>
    </source>
</evidence>
<feature type="domain" description="PAS" evidence="7">
    <location>
        <begin position="359"/>
        <end position="404"/>
    </location>
</feature>
<dbReference type="InterPro" id="IPR035965">
    <property type="entry name" value="PAS-like_dom_sf"/>
</dbReference>
<dbReference type="InterPro" id="IPR013656">
    <property type="entry name" value="PAS_4"/>
</dbReference>
<dbReference type="Pfam" id="PF02518">
    <property type="entry name" value="HATPase_c"/>
    <property type="match status" value="1"/>
</dbReference>
<dbReference type="InterPro" id="IPR036890">
    <property type="entry name" value="HATPase_C_sf"/>
</dbReference>
<reference evidence="10" key="1">
    <citation type="submission" date="2023-07" db="EMBL/GenBank/DDBJ databases">
        <title>Thauera sp. CAU 1555 isolated from sand of Yaerae Beach.</title>
        <authorList>
            <person name="Kim W."/>
        </authorList>
    </citation>
    <scope>NUCLEOTIDE SEQUENCE [LARGE SCALE GENOMIC DNA]</scope>
    <source>
        <strain evidence="10">CAU 1555</strain>
    </source>
</reference>
<keyword evidence="5" id="KW-1133">Transmembrane helix</keyword>
<dbReference type="PRINTS" id="PR00344">
    <property type="entry name" value="BCTRLSENSOR"/>
</dbReference>
<dbReference type="Gene3D" id="1.10.287.130">
    <property type="match status" value="1"/>
</dbReference>
<protein>
    <recommendedName>
        <fullName evidence="2">histidine kinase</fullName>
        <ecNumber evidence="2">2.7.13.3</ecNumber>
    </recommendedName>
</protein>
<dbReference type="SMART" id="SM00086">
    <property type="entry name" value="PAC"/>
    <property type="match status" value="2"/>
</dbReference>
<dbReference type="CDD" id="cd18773">
    <property type="entry name" value="PDC1_HK_sensor"/>
    <property type="match status" value="1"/>
</dbReference>
<dbReference type="InterPro" id="IPR004358">
    <property type="entry name" value="Sig_transdc_His_kin-like_C"/>
</dbReference>
<dbReference type="EMBL" id="JACYTO010000002">
    <property type="protein sequence ID" value="MBD8504530.1"/>
    <property type="molecule type" value="Genomic_DNA"/>
</dbReference>
<dbReference type="InterPro" id="IPR001610">
    <property type="entry name" value="PAC"/>
</dbReference>
<dbReference type="InterPro" id="IPR000014">
    <property type="entry name" value="PAS"/>
</dbReference>
<dbReference type="Gene3D" id="3.30.450.20">
    <property type="entry name" value="PAS domain"/>
    <property type="match status" value="3"/>
</dbReference>
<keyword evidence="3" id="KW-0597">Phosphoprotein</keyword>
<feature type="transmembrane region" description="Helical" evidence="5">
    <location>
        <begin position="12"/>
        <end position="34"/>
    </location>
</feature>
<dbReference type="InterPro" id="IPR003594">
    <property type="entry name" value="HATPase_dom"/>
</dbReference>
<comment type="catalytic activity">
    <reaction evidence="1">
        <text>ATP + protein L-histidine = ADP + protein N-phospho-L-histidine.</text>
        <dbReference type="EC" id="2.7.13.3"/>
    </reaction>
</comment>
<name>A0ABR9BGB8_9RHOO</name>
<dbReference type="InterPro" id="IPR005467">
    <property type="entry name" value="His_kinase_dom"/>
</dbReference>
<dbReference type="SUPFAM" id="SSF55785">
    <property type="entry name" value="PYP-like sensor domain (PAS domain)"/>
    <property type="match status" value="2"/>
</dbReference>